<reference evidence="3" key="1">
    <citation type="submission" date="2022-11" db="UniProtKB">
        <authorList>
            <consortium name="WormBaseParasite"/>
        </authorList>
    </citation>
    <scope>IDENTIFICATION</scope>
</reference>
<name>A0A914YSL5_9BILA</name>
<evidence type="ECO:0000313" key="3">
    <source>
        <dbReference type="WBParaSite" id="PSU_v2.g2642.t1"/>
    </source>
</evidence>
<organism evidence="2 3">
    <name type="scientific">Panagrolaimus superbus</name>
    <dbReference type="NCBI Taxonomy" id="310955"/>
    <lineage>
        <taxon>Eukaryota</taxon>
        <taxon>Metazoa</taxon>
        <taxon>Ecdysozoa</taxon>
        <taxon>Nematoda</taxon>
        <taxon>Chromadorea</taxon>
        <taxon>Rhabditida</taxon>
        <taxon>Tylenchina</taxon>
        <taxon>Panagrolaimomorpha</taxon>
        <taxon>Panagrolaimoidea</taxon>
        <taxon>Panagrolaimidae</taxon>
        <taxon>Panagrolaimus</taxon>
    </lineage>
</organism>
<dbReference type="Proteomes" id="UP000887577">
    <property type="component" value="Unplaced"/>
</dbReference>
<protein>
    <submittedName>
        <fullName evidence="3">Uncharacterized protein</fullName>
    </submittedName>
</protein>
<accession>A0A914YSL5</accession>
<evidence type="ECO:0000256" key="1">
    <source>
        <dbReference type="SAM" id="MobiDB-lite"/>
    </source>
</evidence>
<evidence type="ECO:0000313" key="2">
    <source>
        <dbReference type="Proteomes" id="UP000887577"/>
    </source>
</evidence>
<feature type="region of interest" description="Disordered" evidence="1">
    <location>
        <begin position="33"/>
        <end position="54"/>
    </location>
</feature>
<dbReference type="WBParaSite" id="PSU_v2.g2642.t1">
    <property type="protein sequence ID" value="PSU_v2.g2642.t1"/>
    <property type="gene ID" value="PSU_v2.g2642"/>
</dbReference>
<sequence>MGIIAESNNCNANSISTINCSKMCQQSTEKDVNDFSTTHSSEENIDTNDQSSNSEATEITKEFFENYPVLEIPWDDPSLYVEEEALNEDVFSPVSIPPPSHMHDRWSCLDSEPSKNFSKITKRKNQNMKTRNYSLKSQGSEESFMTENSDCYILPNLEENSINSIFYKLDQNYQRQNYIHQKILQLQEEAYQLEYEAQFLQSTLYQQQQYI</sequence>
<dbReference type="AlphaFoldDB" id="A0A914YSL5"/>
<keyword evidence="2" id="KW-1185">Reference proteome</keyword>
<proteinExistence type="predicted"/>